<evidence type="ECO:0000313" key="6">
    <source>
        <dbReference type="Proteomes" id="UP000279271"/>
    </source>
</evidence>
<name>A0A3M7KXG9_AUXPR</name>
<dbReference type="InterPro" id="IPR020892">
    <property type="entry name" value="Cyclophilin-type_PPIase_CS"/>
</dbReference>
<dbReference type="EMBL" id="QOKY01000179">
    <property type="protein sequence ID" value="RMZ54480.1"/>
    <property type="molecule type" value="Genomic_DNA"/>
</dbReference>
<comment type="subcellular location">
    <subcellularLocation>
        <location evidence="1">Nucleus</location>
    </subcellularLocation>
</comment>
<protein>
    <recommendedName>
        <fullName evidence="4">PPIase cyclophilin-type domain-containing protein</fullName>
    </recommendedName>
</protein>
<evidence type="ECO:0000259" key="4">
    <source>
        <dbReference type="PROSITE" id="PS50072"/>
    </source>
</evidence>
<dbReference type="FunFam" id="2.40.100.10:FF:000007">
    <property type="entry name" value="Peptidyl-prolyl cis-trans isomerase CWC27 homolog"/>
    <property type="match status" value="1"/>
</dbReference>
<dbReference type="Gene3D" id="2.40.100.10">
    <property type="entry name" value="Cyclophilin-like"/>
    <property type="match status" value="1"/>
</dbReference>
<feature type="domain" description="PPIase cyclophilin-type" evidence="4">
    <location>
        <begin position="19"/>
        <end position="167"/>
    </location>
</feature>
<evidence type="ECO:0000256" key="2">
    <source>
        <dbReference type="ARBA" id="ARBA00023242"/>
    </source>
</evidence>
<feature type="region of interest" description="Disordered" evidence="3">
    <location>
        <begin position="324"/>
        <end position="528"/>
    </location>
</feature>
<dbReference type="PROSITE" id="PS50072">
    <property type="entry name" value="CSA_PPIASE_2"/>
    <property type="match status" value="1"/>
</dbReference>
<evidence type="ECO:0000256" key="3">
    <source>
        <dbReference type="SAM" id="MobiDB-lite"/>
    </source>
</evidence>
<sequence length="625" mass="67499">MSNVYNLEPPTKGKAVLRTSLGDLDVELWAKEAPKAVRNFVQLCLEGYYDGTIFHRVLKDFMAQGGDPTGTGQGGESIYGRPFKDEVHSRLRFTHRGLLACANQNKPDTNGSQFFITLDATPQLERKYTIFGRVAGDTLYNLLRFNDLEVGEDDRPEHPPVLKRADVLWNPFDDIVPRVDREAREAEAAEAAAAAAARAKTLQRKAAKNFSLISFGDEAEAEEEAAVEAAASLKIASAHDALHDAHLSKEAALDVDLNRRVAGCGCGCFQLLWLVVAAVAGGRSETLWLVHGSELSAMAVPPSRPASHQQCTQSLTCSVREALRSARQRQEEEAPPSTSAAPAPQPSDLESRMRERVQARRAAKASEGEGRPGQNQSPSGSGGEEDEEDGDASEEDGRPRRRAARSLAGTGQGKRSTAAVVVPSRQIAVADANLLSSWEKRRKEYLERKRIGGSRQRDTLSKLQRFTSNLRSAAGPGSSAGAEAGPSTDGVEAAGPGPDGAAAAAPASQDRSGAPEGATPDPDFQAGYDGRVRQDIAHEAYMPAAWRVDAYLGKDGEDESDDDLASLRKHRLAFVKDARDAMARKESVEDYTVHDPLLEAGKAKFNKKSQAERKRGNQWAGRANN</sequence>
<dbReference type="PRINTS" id="PR00153">
    <property type="entry name" value="CSAPPISMRASE"/>
</dbReference>
<evidence type="ECO:0000256" key="1">
    <source>
        <dbReference type="ARBA" id="ARBA00004123"/>
    </source>
</evidence>
<dbReference type="Pfam" id="PF00160">
    <property type="entry name" value="Pro_isomerase"/>
    <property type="match status" value="1"/>
</dbReference>
<dbReference type="PANTHER" id="PTHR45625">
    <property type="entry name" value="PEPTIDYL-PROLYL CIS-TRANS ISOMERASE-RELATED"/>
    <property type="match status" value="1"/>
</dbReference>
<evidence type="ECO:0000313" key="5">
    <source>
        <dbReference type="EMBL" id="RMZ54480.1"/>
    </source>
</evidence>
<dbReference type="InterPro" id="IPR002130">
    <property type="entry name" value="Cyclophilin-type_PPIase_dom"/>
</dbReference>
<dbReference type="GO" id="GO:0003755">
    <property type="term" value="F:peptidyl-prolyl cis-trans isomerase activity"/>
    <property type="evidence" value="ECO:0007669"/>
    <property type="project" value="InterPro"/>
</dbReference>
<keyword evidence="2" id="KW-0539">Nucleus</keyword>
<gene>
    <name evidence="5" type="ORF">APUTEX25_002056</name>
</gene>
<dbReference type="SUPFAM" id="SSF50891">
    <property type="entry name" value="Cyclophilin-like"/>
    <property type="match status" value="1"/>
</dbReference>
<dbReference type="CDD" id="cd01925">
    <property type="entry name" value="cyclophilin_CeCYP16-like"/>
    <property type="match status" value="1"/>
</dbReference>
<accession>A0A3M7KXG9</accession>
<organism evidence="5 6">
    <name type="scientific">Auxenochlorella protothecoides</name>
    <name type="common">Green microalga</name>
    <name type="synonym">Chlorella protothecoides</name>
    <dbReference type="NCBI Taxonomy" id="3075"/>
    <lineage>
        <taxon>Eukaryota</taxon>
        <taxon>Viridiplantae</taxon>
        <taxon>Chlorophyta</taxon>
        <taxon>core chlorophytes</taxon>
        <taxon>Trebouxiophyceae</taxon>
        <taxon>Chlorellales</taxon>
        <taxon>Chlorellaceae</taxon>
        <taxon>Auxenochlorella</taxon>
    </lineage>
</organism>
<feature type="compositionally biased region" description="Basic and acidic residues" evidence="3">
    <location>
        <begin position="349"/>
        <end position="370"/>
    </location>
</feature>
<comment type="caution">
    <text evidence="5">The sequence shown here is derived from an EMBL/GenBank/DDBJ whole genome shotgun (WGS) entry which is preliminary data.</text>
</comment>
<feature type="compositionally biased region" description="Low complexity" evidence="3">
    <location>
        <begin position="472"/>
        <end position="507"/>
    </location>
</feature>
<dbReference type="GO" id="GO:0071013">
    <property type="term" value="C:catalytic step 2 spliceosome"/>
    <property type="evidence" value="ECO:0007669"/>
    <property type="project" value="TreeGrafter"/>
</dbReference>
<dbReference type="GO" id="GO:0006457">
    <property type="term" value="P:protein folding"/>
    <property type="evidence" value="ECO:0007669"/>
    <property type="project" value="InterPro"/>
</dbReference>
<feature type="region of interest" description="Disordered" evidence="3">
    <location>
        <begin position="601"/>
        <end position="625"/>
    </location>
</feature>
<dbReference type="InterPro" id="IPR029000">
    <property type="entry name" value="Cyclophilin-like_dom_sf"/>
</dbReference>
<dbReference type="InterPro" id="IPR044666">
    <property type="entry name" value="Cyclophilin_A-like"/>
</dbReference>
<dbReference type="Proteomes" id="UP000279271">
    <property type="component" value="Unassembled WGS sequence"/>
</dbReference>
<proteinExistence type="predicted"/>
<dbReference type="AlphaFoldDB" id="A0A3M7KXG9"/>
<feature type="compositionally biased region" description="Basic and acidic residues" evidence="3">
    <location>
        <begin position="438"/>
        <end position="460"/>
    </location>
</feature>
<dbReference type="PANTHER" id="PTHR45625:SF6">
    <property type="entry name" value="SPLICEOSOME-ASSOCIATED PROTEIN CWC27 HOMOLOG"/>
    <property type="match status" value="1"/>
</dbReference>
<dbReference type="PROSITE" id="PS00170">
    <property type="entry name" value="CSA_PPIASE_1"/>
    <property type="match status" value="1"/>
</dbReference>
<feature type="compositionally biased region" description="Polar residues" evidence="3">
    <location>
        <begin position="461"/>
        <end position="471"/>
    </location>
</feature>
<feature type="compositionally biased region" description="Acidic residues" evidence="3">
    <location>
        <begin position="383"/>
        <end position="394"/>
    </location>
</feature>
<reference evidence="6" key="1">
    <citation type="journal article" date="2018" name="Algal Res.">
        <title>Characterization of plant carbon substrate utilization by Auxenochlorella protothecoides.</title>
        <authorList>
            <person name="Vogler B.W."/>
            <person name="Starkenburg S.R."/>
            <person name="Sudasinghe N."/>
            <person name="Schambach J.Y."/>
            <person name="Rollin J.A."/>
            <person name="Pattathil S."/>
            <person name="Barry A.N."/>
        </authorList>
    </citation>
    <scope>NUCLEOTIDE SEQUENCE [LARGE SCALE GENOMIC DNA]</scope>
    <source>
        <strain evidence="6">UTEX 25</strain>
    </source>
</reference>